<dbReference type="Pfam" id="PF22531">
    <property type="entry name" value="DUF7002"/>
    <property type="match status" value="1"/>
</dbReference>
<evidence type="ECO:0000313" key="1">
    <source>
        <dbReference type="EMBL" id="AUW47200.1"/>
    </source>
</evidence>
<name>A0A2K9ZG81_RHILE</name>
<proteinExistence type="predicted"/>
<gene>
    <name evidence="1" type="ORF">CUJ84_pRLN3000062</name>
</gene>
<keyword evidence="1" id="KW-0614">Plasmid</keyword>
<organism evidence="1 2">
    <name type="scientific">Rhizobium leguminosarum</name>
    <dbReference type="NCBI Taxonomy" id="384"/>
    <lineage>
        <taxon>Bacteria</taxon>
        <taxon>Pseudomonadati</taxon>
        <taxon>Pseudomonadota</taxon>
        <taxon>Alphaproteobacteria</taxon>
        <taxon>Hyphomicrobiales</taxon>
        <taxon>Rhizobiaceae</taxon>
        <taxon>Rhizobium/Agrobacterium group</taxon>
        <taxon>Rhizobium</taxon>
    </lineage>
</organism>
<sequence length="231" mass="26242">MDVDFLVQTYPRLYHMAEDGSFPSIQQQGLLSATALLDLYGINGTHREAIEGQRRPESVVISKAGLPDAVIRDNKPMSDSALIKCLLDGVLPEQWYRTLNRKTFFWLHKKRLWKLLGADAYRDYPQTILTIDTASLVASHHDRILLSPINSGSTIMKPQPRGLATFVPIKDYPFHERRKTRPVHNALVELTVDYGVHDIMDHLVAAHQFSNQQLVELWRRPGATADDGPHE</sequence>
<dbReference type="Proteomes" id="UP000238523">
    <property type="component" value="Plasmid pRLN3"/>
</dbReference>
<accession>A0A2K9ZG81</accession>
<evidence type="ECO:0000313" key="2">
    <source>
        <dbReference type="Proteomes" id="UP000238523"/>
    </source>
</evidence>
<reference evidence="1 2" key="1">
    <citation type="submission" date="2017-11" db="EMBL/GenBank/DDBJ databases">
        <title>Complete genome of Rhizobium leguminosarum Norway, an ineffective micro-symbiont.</title>
        <authorList>
            <person name="Hoffrichter A."/>
            <person name="Liang J."/>
            <person name="Brachmann A."/>
            <person name="Marin M."/>
        </authorList>
    </citation>
    <scope>NUCLEOTIDE SEQUENCE [LARGE SCALE GENOMIC DNA]</scope>
    <source>
        <strain evidence="1 2">Norway</strain>
        <plasmid evidence="2">Plasmid prln3</plasmid>
    </source>
</reference>
<dbReference type="EMBL" id="CP025015">
    <property type="protein sequence ID" value="AUW47200.1"/>
    <property type="molecule type" value="Genomic_DNA"/>
</dbReference>
<protein>
    <submittedName>
        <fullName evidence="1">Uncharacterized protein</fullName>
    </submittedName>
</protein>
<dbReference type="AlphaFoldDB" id="A0A2K9ZG81"/>
<dbReference type="RefSeq" id="WP_105009708.1">
    <property type="nucleotide sequence ID" value="NZ_CP025015.1"/>
</dbReference>
<geneLocation type="plasmid" evidence="2">
    <name>prln3</name>
</geneLocation>
<dbReference type="InterPro" id="IPR054271">
    <property type="entry name" value="DUF7002"/>
</dbReference>